<protein>
    <submittedName>
        <fullName evidence="2">Retrovirus-related Pol polyprotein from transposon TNT 1-94</fullName>
    </submittedName>
</protein>
<evidence type="ECO:0000313" key="3">
    <source>
        <dbReference type="Proteomes" id="UP000054653"/>
    </source>
</evidence>
<reference evidence="2 3" key="1">
    <citation type="submission" date="2015-01" db="EMBL/GenBank/DDBJ databases">
        <title>Evolution of Trichinella species and genotypes.</title>
        <authorList>
            <person name="Korhonen P.K."/>
            <person name="Edoardo P."/>
            <person name="Giuseppe L.R."/>
            <person name="Gasser R.B."/>
        </authorList>
    </citation>
    <scope>NUCLEOTIDE SEQUENCE [LARGE SCALE GENOMIC DNA]</scope>
    <source>
        <strain evidence="2">ISS120</strain>
    </source>
</reference>
<feature type="non-terminal residue" evidence="2">
    <location>
        <position position="1"/>
    </location>
</feature>
<dbReference type="EMBL" id="JYDI01003385">
    <property type="protein sequence ID" value="KRY24062.1"/>
    <property type="molecule type" value="Genomic_DNA"/>
</dbReference>
<organism evidence="2 3">
    <name type="scientific">Trichinella britovi</name>
    <name type="common">Parasitic roundworm</name>
    <dbReference type="NCBI Taxonomy" id="45882"/>
    <lineage>
        <taxon>Eukaryota</taxon>
        <taxon>Metazoa</taxon>
        <taxon>Ecdysozoa</taxon>
        <taxon>Nematoda</taxon>
        <taxon>Enoplea</taxon>
        <taxon>Dorylaimia</taxon>
        <taxon>Trichinellida</taxon>
        <taxon>Trichinellidae</taxon>
        <taxon>Trichinella</taxon>
    </lineage>
</organism>
<dbReference type="STRING" id="45882.A0A0V1AHE7"/>
<feature type="region of interest" description="Disordered" evidence="1">
    <location>
        <begin position="63"/>
        <end position="96"/>
    </location>
</feature>
<gene>
    <name evidence="2" type="ORF">T03_12403</name>
</gene>
<feature type="non-terminal residue" evidence="2">
    <location>
        <position position="96"/>
    </location>
</feature>
<name>A0A0V1AHE7_TRIBR</name>
<dbReference type="AlphaFoldDB" id="A0A0V1AHE7"/>
<comment type="caution">
    <text evidence="2">The sequence shown here is derived from an EMBL/GenBank/DDBJ whole genome shotgun (WGS) entry which is preliminary data.</text>
</comment>
<sequence>LYVDDGLLCCSNLTVLKELVKKLDAEFEITVGDPSNFVGLEIYRDRSKRTIAIGQKNYIRRSVATPGDPSIKLPKDMAPSSDDERNQMQLIPYRAA</sequence>
<dbReference type="OrthoDB" id="8047436at2759"/>
<proteinExistence type="predicted"/>
<evidence type="ECO:0000256" key="1">
    <source>
        <dbReference type="SAM" id="MobiDB-lite"/>
    </source>
</evidence>
<evidence type="ECO:0000313" key="2">
    <source>
        <dbReference type="EMBL" id="KRY24062.1"/>
    </source>
</evidence>
<dbReference type="Proteomes" id="UP000054653">
    <property type="component" value="Unassembled WGS sequence"/>
</dbReference>
<accession>A0A0V1AHE7</accession>
<keyword evidence="3" id="KW-1185">Reference proteome</keyword>